<dbReference type="RefSeq" id="WP_090062895.1">
    <property type="nucleotide sequence ID" value="NZ_FORH01000009.1"/>
</dbReference>
<name>A0A1I3WR17_9RHOB</name>
<evidence type="ECO:0000313" key="2">
    <source>
        <dbReference type="Proteomes" id="UP000199630"/>
    </source>
</evidence>
<evidence type="ECO:0000313" key="1">
    <source>
        <dbReference type="EMBL" id="SFK10094.1"/>
    </source>
</evidence>
<dbReference type="Pfam" id="PF09837">
    <property type="entry name" value="DUF2064"/>
    <property type="match status" value="1"/>
</dbReference>
<dbReference type="OrthoDB" id="9798250at2"/>
<dbReference type="Proteomes" id="UP000199630">
    <property type="component" value="Unassembled WGS sequence"/>
</dbReference>
<gene>
    <name evidence="1" type="ORF">SAMN04487991_3814</name>
</gene>
<keyword evidence="2" id="KW-1185">Reference proteome</keyword>
<dbReference type="NCBIfam" id="TIGR04282">
    <property type="entry name" value="glyco_like_cofC"/>
    <property type="match status" value="1"/>
</dbReference>
<proteinExistence type="predicted"/>
<dbReference type="Gene3D" id="3.90.550.10">
    <property type="entry name" value="Spore Coat Polysaccharide Biosynthesis Protein SpsA, Chain A"/>
    <property type="match status" value="1"/>
</dbReference>
<dbReference type="InterPro" id="IPR029044">
    <property type="entry name" value="Nucleotide-diphossugar_trans"/>
</dbReference>
<evidence type="ECO:0008006" key="3">
    <source>
        <dbReference type="Google" id="ProtNLM"/>
    </source>
</evidence>
<dbReference type="InterPro" id="IPR018641">
    <property type="entry name" value="Trfase_1_rSAM/seldom-assoc"/>
</dbReference>
<dbReference type="PANTHER" id="PTHR36529:SF1">
    <property type="entry name" value="GLYCOSYLTRANSFERASE"/>
    <property type="match status" value="1"/>
</dbReference>
<sequence>MVKEPRAGRVKTRLARDLGLIQATRWYRHEALRTLRRLADPRWQIVLAVTPDAAVSTSRFWPAELPRIPQGGGDLGQRMARALRACAPHPTCLIGSDIPGIEKRHIAAGFAALGSHSACLGPATDGGYWLIGLRHPARQPSGFLRNVRWSTRWARQDTIASAKSLNWAGLETLSDIDSGADFSAFYVDRGCSGTLAGGDRS</sequence>
<dbReference type="AlphaFoldDB" id="A0A1I3WR17"/>
<dbReference type="EMBL" id="FORH01000009">
    <property type="protein sequence ID" value="SFK10094.1"/>
    <property type="molecule type" value="Genomic_DNA"/>
</dbReference>
<dbReference type="STRING" id="588602.SAMN04487991_3814"/>
<accession>A0A1I3WR17</accession>
<dbReference type="SUPFAM" id="SSF53448">
    <property type="entry name" value="Nucleotide-diphospho-sugar transferases"/>
    <property type="match status" value="1"/>
</dbReference>
<protein>
    <recommendedName>
        <fullName evidence="3">Glycosyltransferase</fullName>
    </recommendedName>
</protein>
<organism evidence="1 2">
    <name type="scientific">Celeribacter neptunius</name>
    <dbReference type="NCBI Taxonomy" id="588602"/>
    <lineage>
        <taxon>Bacteria</taxon>
        <taxon>Pseudomonadati</taxon>
        <taxon>Pseudomonadota</taxon>
        <taxon>Alphaproteobacteria</taxon>
        <taxon>Rhodobacterales</taxon>
        <taxon>Roseobacteraceae</taxon>
        <taxon>Celeribacter</taxon>
    </lineage>
</organism>
<dbReference type="PANTHER" id="PTHR36529">
    <property type="entry name" value="SLL1095 PROTEIN"/>
    <property type="match status" value="1"/>
</dbReference>
<reference evidence="2" key="1">
    <citation type="submission" date="2016-10" db="EMBL/GenBank/DDBJ databases">
        <authorList>
            <person name="Varghese N."/>
            <person name="Submissions S."/>
        </authorList>
    </citation>
    <scope>NUCLEOTIDE SEQUENCE [LARGE SCALE GENOMIC DNA]</scope>
    <source>
        <strain evidence="2">DSM 26471</strain>
    </source>
</reference>